<proteinExistence type="inferred from homology"/>
<dbReference type="EMBL" id="DVGY01000087">
    <property type="protein sequence ID" value="HIR40964.1"/>
    <property type="molecule type" value="Genomic_DNA"/>
</dbReference>
<feature type="transmembrane region" description="Helical" evidence="8">
    <location>
        <begin position="63"/>
        <end position="82"/>
    </location>
</feature>
<protein>
    <recommendedName>
        <fullName evidence="8">Putative manganese efflux pump MntP</fullName>
    </recommendedName>
</protein>
<evidence type="ECO:0000256" key="5">
    <source>
        <dbReference type="ARBA" id="ARBA00023065"/>
    </source>
</evidence>
<keyword evidence="3 8" id="KW-0812">Transmembrane</keyword>
<evidence type="ECO:0000256" key="8">
    <source>
        <dbReference type="HAMAP-Rule" id="MF_01521"/>
    </source>
</evidence>
<evidence type="ECO:0000256" key="7">
    <source>
        <dbReference type="ARBA" id="ARBA00023211"/>
    </source>
</evidence>
<dbReference type="InterPro" id="IPR003810">
    <property type="entry name" value="Mntp/YtaF"/>
</dbReference>
<reference evidence="9" key="1">
    <citation type="submission" date="2020-10" db="EMBL/GenBank/DDBJ databases">
        <authorList>
            <person name="Gilroy R."/>
        </authorList>
    </citation>
    <scope>NUCLEOTIDE SEQUENCE</scope>
    <source>
        <strain evidence="9">CHK184-25365</strain>
    </source>
</reference>
<dbReference type="Pfam" id="PF02659">
    <property type="entry name" value="Mntp"/>
    <property type="match status" value="1"/>
</dbReference>
<keyword evidence="6 8" id="KW-0472">Membrane</keyword>
<feature type="transmembrane region" description="Helical" evidence="8">
    <location>
        <begin position="39"/>
        <end position="57"/>
    </location>
</feature>
<dbReference type="HAMAP" id="MF_01521">
    <property type="entry name" value="MntP_pump"/>
    <property type="match status" value="1"/>
</dbReference>
<comment type="subcellular location">
    <subcellularLocation>
        <location evidence="8">Cell membrane</location>
        <topology evidence="8">Multi-pass membrane protein</topology>
    </subcellularLocation>
</comment>
<dbReference type="Proteomes" id="UP000886749">
    <property type="component" value="Unassembled WGS sequence"/>
</dbReference>
<dbReference type="GO" id="GO:0005886">
    <property type="term" value="C:plasma membrane"/>
    <property type="evidence" value="ECO:0007669"/>
    <property type="project" value="UniProtKB-SubCell"/>
</dbReference>
<dbReference type="GO" id="GO:0005384">
    <property type="term" value="F:manganese ion transmembrane transporter activity"/>
    <property type="evidence" value="ECO:0007669"/>
    <property type="project" value="UniProtKB-UniRule"/>
</dbReference>
<evidence type="ECO:0000313" key="9">
    <source>
        <dbReference type="EMBL" id="HIR40964.1"/>
    </source>
</evidence>
<keyword evidence="1 8" id="KW-0813">Transport</keyword>
<feature type="transmembrane region" description="Helical" evidence="8">
    <location>
        <begin position="161"/>
        <end position="180"/>
    </location>
</feature>
<dbReference type="PANTHER" id="PTHR35529:SF1">
    <property type="entry name" value="MANGANESE EFFLUX PUMP MNTP-RELATED"/>
    <property type="match status" value="1"/>
</dbReference>
<keyword evidence="4 8" id="KW-1133">Transmembrane helix</keyword>
<name>A0A9D1DD38_9FIRM</name>
<keyword evidence="2 8" id="KW-1003">Cell membrane</keyword>
<feature type="transmembrane region" description="Helical" evidence="8">
    <location>
        <begin position="103"/>
        <end position="124"/>
    </location>
</feature>
<keyword evidence="5 8" id="KW-0406">Ion transport</keyword>
<evidence type="ECO:0000313" key="10">
    <source>
        <dbReference type="Proteomes" id="UP000886749"/>
    </source>
</evidence>
<comment type="function">
    <text evidence="8">Probably functions as a manganese efflux pump.</text>
</comment>
<feature type="transmembrane region" description="Helical" evidence="8">
    <location>
        <begin position="6"/>
        <end position="27"/>
    </location>
</feature>
<dbReference type="PANTHER" id="PTHR35529">
    <property type="entry name" value="MANGANESE EFFLUX PUMP MNTP-RELATED"/>
    <property type="match status" value="1"/>
</dbReference>
<reference evidence="9" key="2">
    <citation type="journal article" date="2021" name="PeerJ">
        <title>Extensive microbial diversity within the chicken gut microbiome revealed by metagenomics and culture.</title>
        <authorList>
            <person name="Gilroy R."/>
            <person name="Ravi A."/>
            <person name="Getino M."/>
            <person name="Pursley I."/>
            <person name="Horton D.L."/>
            <person name="Alikhan N.F."/>
            <person name="Baker D."/>
            <person name="Gharbi K."/>
            <person name="Hall N."/>
            <person name="Watson M."/>
            <person name="Adriaenssens E.M."/>
            <person name="Foster-Nyarko E."/>
            <person name="Jarju S."/>
            <person name="Secka A."/>
            <person name="Antonio M."/>
            <person name="Oren A."/>
            <person name="Chaudhuri R.R."/>
            <person name="La Ragione R."/>
            <person name="Hildebrand F."/>
            <person name="Pallen M.J."/>
        </authorList>
    </citation>
    <scope>NUCLEOTIDE SEQUENCE</scope>
    <source>
        <strain evidence="9">CHK184-25365</strain>
    </source>
</reference>
<feature type="transmembrane region" description="Helical" evidence="8">
    <location>
        <begin position="130"/>
        <end position="149"/>
    </location>
</feature>
<dbReference type="AlphaFoldDB" id="A0A9D1DD38"/>
<gene>
    <name evidence="8" type="primary">mntP</name>
    <name evidence="9" type="ORF">IAB36_03950</name>
</gene>
<accession>A0A9D1DD38</accession>
<evidence type="ECO:0000256" key="4">
    <source>
        <dbReference type="ARBA" id="ARBA00022989"/>
    </source>
</evidence>
<evidence type="ECO:0000256" key="6">
    <source>
        <dbReference type="ARBA" id="ARBA00023136"/>
    </source>
</evidence>
<evidence type="ECO:0000256" key="2">
    <source>
        <dbReference type="ARBA" id="ARBA00022475"/>
    </source>
</evidence>
<evidence type="ECO:0000256" key="3">
    <source>
        <dbReference type="ARBA" id="ARBA00022692"/>
    </source>
</evidence>
<sequence length="188" mass="20164">MGWLELVMIAIGLSMDAFAVSLCKGLSLGKVNWKHCLKAGLYFGGFQMGMPILGYYLGSSFSWLIQSVDHWIAFGLLAIIGGNMIRESFHDEECPDPSMGIKAMLLLAVATSIDALAVGISFAFLQVEHIWLSCGIIGIITCVLSIIGIKLGSVVGSKRQALAERIGGVILILIGIKILLEHLGILAF</sequence>
<dbReference type="InterPro" id="IPR022929">
    <property type="entry name" value="Put_MntP"/>
</dbReference>
<evidence type="ECO:0000256" key="1">
    <source>
        <dbReference type="ARBA" id="ARBA00022448"/>
    </source>
</evidence>
<comment type="similarity">
    <text evidence="8">Belongs to the MntP (TC 9.B.29) family.</text>
</comment>
<comment type="caution">
    <text evidence="9">The sequence shown here is derived from an EMBL/GenBank/DDBJ whole genome shotgun (WGS) entry which is preliminary data.</text>
</comment>
<organism evidence="9 10">
    <name type="scientific">Candidatus Egerieicola pullicola</name>
    <dbReference type="NCBI Taxonomy" id="2840775"/>
    <lineage>
        <taxon>Bacteria</taxon>
        <taxon>Bacillati</taxon>
        <taxon>Bacillota</taxon>
        <taxon>Clostridia</taxon>
        <taxon>Eubacteriales</taxon>
        <taxon>Oscillospiraceae</taxon>
        <taxon>Oscillospiraceae incertae sedis</taxon>
        <taxon>Candidatus Egerieicola</taxon>
    </lineage>
</organism>
<keyword evidence="7 8" id="KW-0464">Manganese</keyword>